<organism evidence="2 3">
    <name type="scientific">Pleurodeles waltl</name>
    <name type="common">Iberian ribbed newt</name>
    <dbReference type="NCBI Taxonomy" id="8319"/>
    <lineage>
        <taxon>Eukaryota</taxon>
        <taxon>Metazoa</taxon>
        <taxon>Chordata</taxon>
        <taxon>Craniata</taxon>
        <taxon>Vertebrata</taxon>
        <taxon>Euteleostomi</taxon>
        <taxon>Amphibia</taxon>
        <taxon>Batrachia</taxon>
        <taxon>Caudata</taxon>
        <taxon>Salamandroidea</taxon>
        <taxon>Salamandridae</taxon>
        <taxon>Pleurodelinae</taxon>
        <taxon>Pleurodeles</taxon>
    </lineage>
</organism>
<gene>
    <name evidence="2" type="ORF">NDU88_005916</name>
</gene>
<protein>
    <submittedName>
        <fullName evidence="2">Uncharacterized protein</fullName>
    </submittedName>
</protein>
<name>A0AAV7ULH8_PLEWA</name>
<accession>A0AAV7ULH8</accession>
<evidence type="ECO:0000256" key="1">
    <source>
        <dbReference type="SAM" id="MobiDB-lite"/>
    </source>
</evidence>
<reference evidence="2" key="1">
    <citation type="journal article" date="2022" name="bioRxiv">
        <title>Sequencing and chromosome-scale assembly of the giantPleurodeles waltlgenome.</title>
        <authorList>
            <person name="Brown T."/>
            <person name="Elewa A."/>
            <person name="Iarovenko S."/>
            <person name="Subramanian E."/>
            <person name="Araus A.J."/>
            <person name="Petzold A."/>
            <person name="Susuki M."/>
            <person name="Suzuki K.-i.T."/>
            <person name="Hayashi T."/>
            <person name="Toyoda A."/>
            <person name="Oliveira C."/>
            <person name="Osipova E."/>
            <person name="Leigh N.D."/>
            <person name="Simon A."/>
            <person name="Yun M.H."/>
        </authorList>
    </citation>
    <scope>NUCLEOTIDE SEQUENCE</scope>
    <source>
        <strain evidence="2">20211129_DDA</strain>
        <tissue evidence="2">Liver</tissue>
    </source>
</reference>
<evidence type="ECO:0000313" key="2">
    <source>
        <dbReference type="EMBL" id="KAJ1189165.1"/>
    </source>
</evidence>
<dbReference type="EMBL" id="JANPWB010000005">
    <property type="protein sequence ID" value="KAJ1189165.1"/>
    <property type="molecule type" value="Genomic_DNA"/>
</dbReference>
<sequence>MVRHGGSPACPANQDRVGWSRRGTQAGRLRGPRTTGRRLRAVKWGDVFCTGCPAGCGRPGAAHLALLSGDSPWRLSPPGRPCSVKQEKLWGEPRGTRQACDATAQRTV</sequence>
<dbReference type="Proteomes" id="UP001066276">
    <property type="component" value="Chromosome 3_1"/>
</dbReference>
<feature type="region of interest" description="Disordered" evidence="1">
    <location>
        <begin position="1"/>
        <end position="35"/>
    </location>
</feature>
<evidence type="ECO:0000313" key="3">
    <source>
        <dbReference type="Proteomes" id="UP001066276"/>
    </source>
</evidence>
<comment type="caution">
    <text evidence="2">The sequence shown here is derived from an EMBL/GenBank/DDBJ whole genome shotgun (WGS) entry which is preliminary data.</text>
</comment>
<dbReference type="AlphaFoldDB" id="A0AAV7ULH8"/>
<proteinExistence type="predicted"/>
<keyword evidence="3" id="KW-1185">Reference proteome</keyword>